<feature type="domain" description="ABC transporter" evidence="5">
    <location>
        <begin position="4"/>
        <end position="239"/>
    </location>
</feature>
<dbReference type="Proteomes" id="UP000242497">
    <property type="component" value="Unassembled WGS sequence"/>
</dbReference>
<evidence type="ECO:0000256" key="4">
    <source>
        <dbReference type="ARBA" id="ARBA00066388"/>
    </source>
</evidence>
<accession>A0A1M6PZC6</accession>
<dbReference type="GO" id="GO:0016887">
    <property type="term" value="F:ATP hydrolysis activity"/>
    <property type="evidence" value="ECO:0007669"/>
    <property type="project" value="InterPro"/>
</dbReference>
<evidence type="ECO:0000313" key="6">
    <source>
        <dbReference type="EMBL" id="SHK13261.1"/>
    </source>
</evidence>
<name>A0A1M6PZC6_9FIRM</name>
<evidence type="ECO:0000313" key="7">
    <source>
        <dbReference type="Proteomes" id="UP000242497"/>
    </source>
</evidence>
<dbReference type="RefSeq" id="WP_072889057.1">
    <property type="nucleotide sequence ID" value="NZ_FRAE01000036.1"/>
</dbReference>
<dbReference type="InterPro" id="IPR050093">
    <property type="entry name" value="ABC_SmlMolc_Importer"/>
</dbReference>
<protein>
    <recommendedName>
        <fullName evidence="4">ABC-type quaternary amine transporter</fullName>
        <ecNumber evidence="4">7.6.2.9</ecNumber>
    </recommendedName>
</protein>
<keyword evidence="1" id="KW-0813">Transport</keyword>
<evidence type="ECO:0000259" key="5">
    <source>
        <dbReference type="PROSITE" id="PS50893"/>
    </source>
</evidence>
<dbReference type="Pfam" id="PF00005">
    <property type="entry name" value="ABC_tran"/>
    <property type="match status" value="1"/>
</dbReference>
<dbReference type="InterPro" id="IPR017871">
    <property type="entry name" value="ABC_transporter-like_CS"/>
</dbReference>
<evidence type="ECO:0000256" key="3">
    <source>
        <dbReference type="ARBA" id="ARBA00022840"/>
    </source>
</evidence>
<dbReference type="SUPFAM" id="SSF52540">
    <property type="entry name" value="P-loop containing nucleoside triphosphate hydrolases"/>
    <property type="match status" value="1"/>
</dbReference>
<dbReference type="Gene3D" id="3.40.50.300">
    <property type="entry name" value="P-loop containing nucleotide triphosphate hydrolases"/>
    <property type="match status" value="1"/>
</dbReference>
<dbReference type="PROSITE" id="PS00211">
    <property type="entry name" value="ABC_TRANSPORTER_1"/>
    <property type="match status" value="1"/>
</dbReference>
<reference evidence="7" key="1">
    <citation type="submission" date="2016-11" db="EMBL/GenBank/DDBJ databases">
        <authorList>
            <person name="Varghese N."/>
            <person name="Submissions S."/>
        </authorList>
    </citation>
    <scope>NUCLEOTIDE SEQUENCE [LARGE SCALE GENOMIC DNA]</scope>
    <source>
        <strain evidence="7">DSM 15518</strain>
    </source>
</reference>
<dbReference type="FunFam" id="3.40.50.300:FF:000425">
    <property type="entry name" value="Probable ABC transporter, ATP-binding subunit"/>
    <property type="match status" value="1"/>
</dbReference>
<keyword evidence="7" id="KW-1185">Reference proteome</keyword>
<dbReference type="PROSITE" id="PS50893">
    <property type="entry name" value="ABC_TRANSPORTER_2"/>
    <property type="match status" value="1"/>
</dbReference>
<keyword evidence="3 6" id="KW-0067">ATP-binding</keyword>
<dbReference type="GO" id="GO:0015418">
    <property type="term" value="F:ABC-type quaternary ammonium compound transporting activity"/>
    <property type="evidence" value="ECO:0007669"/>
    <property type="project" value="UniProtKB-EC"/>
</dbReference>
<gene>
    <name evidence="6" type="ORF">SAMN02744037_01699</name>
</gene>
<dbReference type="EC" id="7.6.2.9" evidence="4"/>
<sequence>MIKLHLKNIKKEYISSNKDFNFFLEIDDLKIRKGDFFGLIGSSGCGKTTLLKIIAGLIVPNRGNLYMEDRDITNIAPEKRNIGMIFQEPLLFPHMNVFENIYFGLKMKKISKKDSIEKINKVLESVGLKGFENKYPHELSGGQKQRVSLARALVLKPEILLMDEPFSALDPKLRDEMRELILRIHKKYKMTIVFVTHDKEEAFILFNRMAIMKEGKILQKGSPKEIYEKPLDTYVANFLGIKNTFYGRVEDDIFKYENLKINLKDSSLNGFYGNIILKPECFEVKKMYNLKNALNGFYGIIKDCSFRQGFLFFKIDVKSNEIEVVQKFNLDIEFEVGERVFVEYDIKNIYFIKDDMEELKC</sequence>
<dbReference type="InterPro" id="IPR003593">
    <property type="entry name" value="AAA+_ATPase"/>
</dbReference>
<dbReference type="PANTHER" id="PTHR42781:SF4">
    <property type="entry name" value="SPERMIDINE_PUTRESCINE IMPORT ATP-BINDING PROTEIN POTA"/>
    <property type="match status" value="1"/>
</dbReference>
<dbReference type="AlphaFoldDB" id="A0A1M6PZC6"/>
<dbReference type="EMBL" id="FRAE01000036">
    <property type="protein sequence ID" value="SHK13261.1"/>
    <property type="molecule type" value="Genomic_DNA"/>
</dbReference>
<dbReference type="SMART" id="SM00382">
    <property type="entry name" value="AAA"/>
    <property type="match status" value="1"/>
</dbReference>
<dbReference type="InterPro" id="IPR003439">
    <property type="entry name" value="ABC_transporter-like_ATP-bd"/>
</dbReference>
<keyword evidence="2" id="KW-0547">Nucleotide-binding</keyword>
<dbReference type="OrthoDB" id="9802264at2"/>
<dbReference type="PANTHER" id="PTHR42781">
    <property type="entry name" value="SPERMIDINE/PUTRESCINE IMPORT ATP-BINDING PROTEIN POTA"/>
    <property type="match status" value="1"/>
</dbReference>
<dbReference type="STRING" id="1123349.SAMN02744037_01699"/>
<evidence type="ECO:0000256" key="2">
    <source>
        <dbReference type="ARBA" id="ARBA00022741"/>
    </source>
</evidence>
<dbReference type="GO" id="GO:0005524">
    <property type="term" value="F:ATP binding"/>
    <property type="evidence" value="ECO:0007669"/>
    <property type="project" value="UniProtKB-KW"/>
</dbReference>
<proteinExistence type="predicted"/>
<evidence type="ECO:0000256" key="1">
    <source>
        <dbReference type="ARBA" id="ARBA00022448"/>
    </source>
</evidence>
<organism evidence="6 7">
    <name type="scientific">Tepidibacter formicigenes DSM 15518</name>
    <dbReference type="NCBI Taxonomy" id="1123349"/>
    <lineage>
        <taxon>Bacteria</taxon>
        <taxon>Bacillati</taxon>
        <taxon>Bacillota</taxon>
        <taxon>Clostridia</taxon>
        <taxon>Peptostreptococcales</taxon>
        <taxon>Peptostreptococcaceae</taxon>
        <taxon>Tepidibacter</taxon>
    </lineage>
</organism>
<dbReference type="InterPro" id="IPR027417">
    <property type="entry name" value="P-loop_NTPase"/>
</dbReference>